<organism evidence="2 3">
    <name type="scientific">Sphingoaurantiacus capsulatus</name>
    <dbReference type="NCBI Taxonomy" id="1771310"/>
    <lineage>
        <taxon>Bacteria</taxon>
        <taxon>Pseudomonadati</taxon>
        <taxon>Pseudomonadota</taxon>
        <taxon>Alphaproteobacteria</taxon>
        <taxon>Sphingomonadales</taxon>
        <taxon>Sphingosinicellaceae</taxon>
        <taxon>Sphingoaurantiacus</taxon>
    </lineage>
</organism>
<evidence type="ECO:0000313" key="3">
    <source>
        <dbReference type="Proteomes" id="UP001595615"/>
    </source>
</evidence>
<keyword evidence="1" id="KW-0732">Signal</keyword>
<gene>
    <name evidence="2" type="ORF">ACFOMD_04770</name>
</gene>
<dbReference type="Pfam" id="PF14352">
    <property type="entry name" value="DUF4402"/>
    <property type="match status" value="1"/>
</dbReference>
<dbReference type="RefSeq" id="WP_380857627.1">
    <property type="nucleotide sequence ID" value="NZ_JBHRXV010000003.1"/>
</dbReference>
<name>A0ABV7X6U7_9SPHN</name>
<proteinExistence type="predicted"/>
<protein>
    <submittedName>
        <fullName evidence="2">DUF4402 domain-containing protein</fullName>
    </submittedName>
</protein>
<evidence type="ECO:0000256" key="1">
    <source>
        <dbReference type="SAM" id="SignalP"/>
    </source>
</evidence>
<accession>A0ABV7X6U7</accession>
<feature type="signal peptide" evidence="1">
    <location>
        <begin position="1"/>
        <end position="21"/>
    </location>
</feature>
<comment type="caution">
    <text evidence="2">The sequence shown here is derived from an EMBL/GenBank/DDBJ whole genome shotgun (WGS) entry which is preliminary data.</text>
</comment>
<reference evidence="3" key="1">
    <citation type="journal article" date="2019" name="Int. J. Syst. Evol. Microbiol.">
        <title>The Global Catalogue of Microorganisms (GCM) 10K type strain sequencing project: providing services to taxonomists for standard genome sequencing and annotation.</title>
        <authorList>
            <consortium name="The Broad Institute Genomics Platform"/>
            <consortium name="The Broad Institute Genome Sequencing Center for Infectious Disease"/>
            <person name="Wu L."/>
            <person name="Ma J."/>
        </authorList>
    </citation>
    <scope>NUCLEOTIDE SEQUENCE [LARGE SCALE GENOMIC DNA]</scope>
    <source>
        <strain evidence="3">KCTC 42644</strain>
    </source>
</reference>
<sequence length="174" mass="16759">MNKIAFAAAVAMAATSGAAFAQASATQSTTSTGRVVQAITLTKNTDIAFGSVVRSAAVGTNTVTIDATSGARAISGAGGGALATSTSGRATYTVDGEGAQTFSVSVPGTFNMTRSGGAETITVTPTTSAATGTISGTLGSAGTATFGVGGSFPVTNATVTGNYTGNFDVTVAYN</sequence>
<dbReference type="Proteomes" id="UP001595615">
    <property type="component" value="Unassembled WGS sequence"/>
</dbReference>
<feature type="chain" id="PRO_5046438073" evidence="1">
    <location>
        <begin position="22"/>
        <end position="174"/>
    </location>
</feature>
<evidence type="ECO:0000313" key="2">
    <source>
        <dbReference type="EMBL" id="MFC3711870.1"/>
    </source>
</evidence>
<keyword evidence="3" id="KW-1185">Reference proteome</keyword>
<dbReference type="InterPro" id="IPR025514">
    <property type="entry name" value="DUF4402"/>
</dbReference>
<dbReference type="EMBL" id="JBHRXV010000003">
    <property type="protein sequence ID" value="MFC3711870.1"/>
    <property type="molecule type" value="Genomic_DNA"/>
</dbReference>